<evidence type="ECO:0000259" key="5">
    <source>
        <dbReference type="PROSITE" id="PS50106"/>
    </source>
</evidence>
<dbReference type="Proteomes" id="UP000663829">
    <property type="component" value="Unassembled WGS sequence"/>
</dbReference>
<comment type="caution">
    <text evidence="7">The sequence shown here is derived from an EMBL/GenBank/DDBJ whole genome shotgun (WGS) entry which is preliminary data.</text>
</comment>
<evidence type="ECO:0000313" key="6">
    <source>
        <dbReference type="EMBL" id="CAF0817182.1"/>
    </source>
</evidence>
<feature type="region of interest" description="Disordered" evidence="4">
    <location>
        <begin position="434"/>
        <end position="453"/>
    </location>
</feature>
<feature type="region of interest" description="Disordered" evidence="4">
    <location>
        <begin position="489"/>
        <end position="512"/>
    </location>
</feature>
<feature type="compositionally biased region" description="Low complexity" evidence="4">
    <location>
        <begin position="119"/>
        <end position="144"/>
    </location>
</feature>
<keyword evidence="3" id="KW-0440">LIM domain</keyword>
<keyword evidence="3" id="KW-0479">Metal-binding</keyword>
<dbReference type="AlphaFoldDB" id="A0A813UGF6"/>
<accession>A0A813UGF6</accession>
<keyword evidence="2" id="KW-0963">Cytoplasm</keyword>
<dbReference type="GO" id="GO:0005737">
    <property type="term" value="C:cytoplasm"/>
    <property type="evidence" value="ECO:0007669"/>
    <property type="project" value="UniProtKB-SubCell"/>
</dbReference>
<dbReference type="SUPFAM" id="SSF50156">
    <property type="entry name" value="PDZ domain-like"/>
    <property type="match status" value="1"/>
</dbReference>
<dbReference type="InterPro" id="IPR001478">
    <property type="entry name" value="PDZ"/>
</dbReference>
<dbReference type="GO" id="GO:0051371">
    <property type="term" value="F:muscle alpha-actinin binding"/>
    <property type="evidence" value="ECO:0007669"/>
    <property type="project" value="TreeGrafter"/>
</dbReference>
<dbReference type="EMBL" id="CAJOBC010000658">
    <property type="protein sequence ID" value="CAF3612320.1"/>
    <property type="molecule type" value="Genomic_DNA"/>
</dbReference>
<dbReference type="GO" id="GO:0061061">
    <property type="term" value="P:muscle structure development"/>
    <property type="evidence" value="ECO:0007669"/>
    <property type="project" value="TreeGrafter"/>
</dbReference>
<dbReference type="InterPro" id="IPR036034">
    <property type="entry name" value="PDZ_sf"/>
</dbReference>
<dbReference type="OrthoDB" id="44841at2759"/>
<evidence type="ECO:0000256" key="2">
    <source>
        <dbReference type="ARBA" id="ARBA00022490"/>
    </source>
</evidence>
<feature type="domain" description="PDZ" evidence="5">
    <location>
        <begin position="3"/>
        <end position="85"/>
    </location>
</feature>
<comment type="subcellular location">
    <subcellularLocation>
        <location evidence="1">Cytoplasm</location>
    </subcellularLocation>
</comment>
<feature type="compositionally biased region" description="Polar residues" evidence="4">
    <location>
        <begin position="532"/>
        <end position="548"/>
    </location>
</feature>
<name>A0A813UGF6_9BILA</name>
<dbReference type="Proteomes" id="UP000682733">
    <property type="component" value="Unassembled WGS sequence"/>
</dbReference>
<organism evidence="7 10">
    <name type="scientific">Didymodactylos carnosus</name>
    <dbReference type="NCBI Taxonomy" id="1234261"/>
    <lineage>
        <taxon>Eukaryota</taxon>
        <taxon>Metazoa</taxon>
        <taxon>Spiralia</taxon>
        <taxon>Gnathifera</taxon>
        <taxon>Rotifera</taxon>
        <taxon>Eurotatoria</taxon>
        <taxon>Bdelloidea</taxon>
        <taxon>Philodinida</taxon>
        <taxon>Philodinidae</taxon>
        <taxon>Didymodactylos</taxon>
    </lineage>
</organism>
<dbReference type="GO" id="GO:0003779">
    <property type="term" value="F:actin binding"/>
    <property type="evidence" value="ECO:0007669"/>
    <property type="project" value="TreeGrafter"/>
</dbReference>
<dbReference type="PANTHER" id="PTHR24214:SF38">
    <property type="entry name" value="PDZ AND LIM DOMAIN PROTEIN ZASP-RELATED"/>
    <property type="match status" value="1"/>
</dbReference>
<dbReference type="EMBL" id="CAJNOQ010000658">
    <property type="protein sequence ID" value="CAF0825577.1"/>
    <property type="molecule type" value="Genomic_DNA"/>
</dbReference>
<dbReference type="Proteomes" id="UP000681722">
    <property type="component" value="Unassembled WGS sequence"/>
</dbReference>
<feature type="region of interest" description="Disordered" evidence="4">
    <location>
        <begin position="527"/>
        <end position="602"/>
    </location>
</feature>
<evidence type="ECO:0000313" key="10">
    <source>
        <dbReference type="Proteomes" id="UP000663829"/>
    </source>
</evidence>
<dbReference type="PANTHER" id="PTHR24214">
    <property type="entry name" value="PDZ AND LIM DOMAIN PROTEIN ZASP"/>
    <property type="match status" value="1"/>
</dbReference>
<dbReference type="SMART" id="SM00228">
    <property type="entry name" value="PDZ"/>
    <property type="match status" value="1"/>
</dbReference>
<evidence type="ECO:0000256" key="4">
    <source>
        <dbReference type="SAM" id="MobiDB-lite"/>
    </source>
</evidence>
<dbReference type="InterPro" id="IPR050604">
    <property type="entry name" value="PDZ-LIM_domain"/>
</dbReference>
<dbReference type="Pfam" id="PF00595">
    <property type="entry name" value="PDZ"/>
    <property type="match status" value="1"/>
</dbReference>
<feature type="region of interest" description="Disordered" evidence="4">
    <location>
        <begin position="107"/>
        <end position="144"/>
    </location>
</feature>
<proteinExistence type="predicted"/>
<keyword evidence="10" id="KW-1185">Reference proteome</keyword>
<evidence type="ECO:0000256" key="3">
    <source>
        <dbReference type="ARBA" id="ARBA00023038"/>
    </source>
</evidence>
<keyword evidence="3" id="KW-0862">Zinc</keyword>
<dbReference type="GO" id="GO:0001725">
    <property type="term" value="C:stress fiber"/>
    <property type="evidence" value="ECO:0007669"/>
    <property type="project" value="TreeGrafter"/>
</dbReference>
<dbReference type="GO" id="GO:0005912">
    <property type="term" value="C:adherens junction"/>
    <property type="evidence" value="ECO:0007669"/>
    <property type="project" value="TreeGrafter"/>
</dbReference>
<reference evidence="7" key="1">
    <citation type="submission" date="2021-02" db="EMBL/GenBank/DDBJ databases">
        <authorList>
            <person name="Nowell W R."/>
        </authorList>
    </citation>
    <scope>NUCLEOTIDE SEQUENCE</scope>
</reference>
<dbReference type="EMBL" id="CAJOBA010001535">
    <property type="protein sequence ID" value="CAF3601321.1"/>
    <property type="molecule type" value="Genomic_DNA"/>
</dbReference>
<dbReference type="EMBL" id="CAJNOK010001535">
    <property type="protein sequence ID" value="CAF0817182.1"/>
    <property type="molecule type" value="Genomic_DNA"/>
</dbReference>
<feature type="region of interest" description="Disordered" evidence="4">
    <location>
        <begin position="382"/>
        <end position="404"/>
    </location>
</feature>
<dbReference type="GO" id="GO:0030036">
    <property type="term" value="P:actin cytoskeleton organization"/>
    <property type="evidence" value="ECO:0007669"/>
    <property type="project" value="TreeGrafter"/>
</dbReference>
<feature type="region of interest" description="Disordered" evidence="4">
    <location>
        <begin position="158"/>
        <end position="193"/>
    </location>
</feature>
<evidence type="ECO:0000313" key="7">
    <source>
        <dbReference type="EMBL" id="CAF0825577.1"/>
    </source>
</evidence>
<feature type="compositionally biased region" description="Basic and acidic residues" evidence="4">
    <location>
        <begin position="579"/>
        <end position="588"/>
    </location>
</feature>
<evidence type="ECO:0000313" key="8">
    <source>
        <dbReference type="EMBL" id="CAF3601321.1"/>
    </source>
</evidence>
<feature type="compositionally biased region" description="Polar residues" evidence="4">
    <location>
        <begin position="107"/>
        <end position="116"/>
    </location>
</feature>
<sequence>MSKVFISRPDASVLWGFRLQGGVDYNEPLRIINVVANSPADGKIDPGDTLLEIGENNVINLKHQDALKLIQQCTNAMFLTVYKIHYTYSSTSNQSVLTVWKPSQQPQGYANYSPHSGGQPPQIQNPQPPNNNSASSYNQSNNFNNSWQNAVETYNFNPLSNNQYSSEASQQQQPIAAAPHLPSSAPSIPTQSSYIPMAPSPNATLIASTASTLRNHQTRLPIFSSQTSIEQTDLSNIPAALMKSLSRLNGPKPFTYIPGGLDLSKILESSRVRRHREHHLNSEDRIQQKQQSSIIMNRRVVPQEPMNHRYAASGPPNGYQPFSYARTQNSTPPPPPKKQIIHDTDVITQSRSFQMLQGWISDSEKIIPQANLTKSSVTHAIEDEQSDDRHRSNGSGTNAVPASRSFRYLQDQYPNGSNGTTTTTVKEEATTVITSNDQQQTGTGLRRGSDNHVPSRSFRYLQDHIESNPQLQGVPVNKSSVNNRDDLIEIYNKPPPSHREREAEAPKFTGSTIPSRSFRFLQMMTQEEKSNAKQQQRSITKPQVNLQSYEEEDHEDDIKFDGLPSKSFRYLQEITGESTRNKDTSEMRRKLKTRGIQMINHH</sequence>
<evidence type="ECO:0000256" key="1">
    <source>
        <dbReference type="ARBA" id="ARBA00004496"/>
    </source>
</evidence>
<dbReference type="GO" id="GO:0031941">
    <property type="term" value="C:filamentous actin"/>
    <property type="evidence" value="ECO:0007669"/>
    <property type="project" value="TreeGrafter"/>
</dbReference>
<dbReference type="Gene3D" id="2.30.42.10">
    <property type="match status" value="1"/>
</dbReference>
<evidence type="ECO:0000313" key="9">
    <source>
        <dbReference type="EMBL" id="CAF3612320.1"/>
    </source>
</evidence>
<gene>
    <name evidence="7" type="ORF">GPM918_LOCUS4778</name>
    <name evidence="6" type="ORF">OVA965_LOCUS5456</name>
    <name evidence="9" type="ORF">SRO942_LOCUS4779</name>
    <name evidence="8" type="ORF">TMI583_LOCUS5454</name>
</gene>
<protein>
    <recommendedName>
        <fullName evidence="5">PDZ domain-containing protein</fullName>
    </recommendedName>
</protein>
<dbReference type="Proteomes" id="UP000677228">
    <property type="component" value="Unassembled WGS sequence"/>
</dbReference>
<feature type="compositionally biased region" description="Low complexity" evidence="4">
    <location>
        <begin position="165"/>
        <end position="189"/>
    </location>
</feature>
<dbReference type="PROSITE" id="PS50106">
    <property type="entry name" value="PDZ"/>
    <property type="match status" value="1"/>
</dbReference>